<gene>
    <name evidence="1" type="ORF">BXY39_1374</name>
</gene>
<protein>
    <submittedName>
        <fullName evidence="1">Uncharacterized protein</fullName>
    </submittedName>
</protein>
<dbReference type="Proteomes" id="UP000271227">
    <property type="component" value="Unassembled WGS sequence"/>
</dbReference>
<dbReference type="EMBL" id="REFR01000010">
    <property type="protein sequence ID" value="RMB08735.1"/>
    <property type="molecule type" value="Genomic_DNA"/>
</dbReference>
<comment type="caution">
    <text evidence="1">The sequence shown here is derived from an EMBL/GenBank/DDBJ whole genome shotgun (WGS) entry which is preliminary data.</text>
</comment>
<organism evidence="1 2">
    <name type="scientific">Eilatimonas milleporae</name>
    <dbReference type="NCBI Taxonomy" id="911205"/>
    <lineage>
        <taxon>Bacteria</taxon>
        <taxon>Pseudomonadati</taxon>
        <taxon>Pseudomonadota</taxon>
        <taxon>Alphaproteobacteria</taxon>
        <taxon>Kordiimonadales</taxon>
        <taxon>Kordiimonadaceae</taxon>
        <taxon>Eilatimonas</taxon>
    </lineage>
</organism>
<sequence>MKAIAPRRKRLFRRKFLVFDEDGGSAATEILLGKRTAGPAGGVGDARREQGCGIYVRFGRIFDI</sequence>
<accession>A0A3M0CIP9</accession>
<reference evidence="1 2" key="1">
    <citation type="submission" date="2018-10" db="EMBL/GenBank/DDBJ databases">
        <title>Genomic Encyclopedia of Archaeal and Bacterial Type Strains, Phase II (KMG-II): from individual species to whole genera.</title>
        <authorList>
            <person name="Goeker M."/>
        </authorList>
    </citation>
    <scope>NUCLEOTIDE SEQUENCE [LARGE SCALE GENOMIC DNA]</scope>
    <source>
        <strain evidence="1 2">DSM 25217</strain>
    </source>
</reference>
<dbReference type="InParanoid" id="A0A3M0CIP9"/>
<evidence type="ECO:0000313" key="1">
    <source>
        <dbReference type="EMBL" id="RMB08735.1"/>
    </source>
</evidence>
<proteinExistence type="predicted"/>
<name>A0A3M0CIP9_9PROT</name>
<dbReference type="AlphaFoldDB" id="A0A3M0CIP9"/>
<keyword evidence="2" id="KW-1185">Reference proteome</keyword>
<evidence type="ECO:0000313" key="2">
    <source>
        <dbReference type="Proteomes" id="UP000271227"/>
    </source>
</evidence>